<evidence type="ECO:0000256" key="5">
    <source>
        <dbReference type="ARBA" id="ARBA00022777"/>
    </source>
</evidence>
<dbReference type="Pfam" id="PF00069">
    <property type="entry name" value="Pkinase"/>
    <property type="match status" value="1"/>
</dbReference>
<dbReference type="GO" id="GO:0004674">
    <property type="term" value="F:protein serine/threonine kinase activity"/>
    <property type="evidence" value="ECO:0007669"/>
    <property type="project" value="UniProtKB-KW"/>
</dbReference>
<protein>
    <recommendedName>
        <fullName evidence="1">non-specific serine/threonine protein kinase</fullName>
        <ecNumber evidence="1">2.7.11.1</ecNumber>
    </recommendedName>
</protein>
<feature type="compositionally biased region" description="Basic and acidic residues" evidence="8">
    <location>
        <begin position="569"/>
        <end position="609"/>
    </location>
</feature>
<evidence type="ECO:0000256" key="3">
    <source>
        <dbReference type="ARBA" id="ARBA00022679"/>
    </source>
</evidence>
<evidence type="ECO:0000313" key="11">
    <source>
        <dbReference type="EMBL" id="PRP97101.1"/>
    </source>
</evidence>
<reference evidence="11 12" key="1">
    <citation type="submission" date="2018-03" db="EMBL/GenBank/DDBJ databases">
        <title>Draft Genome Sequences of the Obligatory Marine Myxobacteria Enhygromyxa salina SWB005.</title>
        <authorList>
            <person name="Poehlein A."/>
            <person name="Moghaddam J.A."/>
            <person name="Harms H."/>
            <person name="Alanjari M."/>
            <person name="Koenig G.M."/>
            <person name="Daniel R."/>
            <person name="Schaeberle T.F."/>
        </authorList>
    </citation>
    <scope>NUCLEOTIDE SEQUENCE [LARGE SCALE GENOMIC DNA]</scope>
    <source>
        <strain evidence="11 12">SWB005</strain>
    </source>
</reference>
<sequence length="609" mass="64799">MGGKSTMIAGAPPATPKATVVADGNSPPPTPPSTGTVVAPPADELASGGTMISSGDAGVPAVVPVQASAPVATDLIGQTLLGRYKVIKKLGEGGMGTVYLGEHATIGKTFAIKVLSHEFAHKDDLRERFLQEARAASMISQENVVEITDFGDTPNGSVFFIMEFLKGEDLSDTVKDQGRLPWARVQPIMLQICRALAAAHDAGIIHRDMKPENCYRIKRGKNEDFIKVLDFGIAKVTSEEEGEGKGLTRTGMIFGTPEYMSPEQAQGAKPDHRVDVYAVGVILYELLTGRVPFTADTFMGILTKHMFEVPEAPSAVVPDAGIPPEVEAIILKAMQKDRELRFADMREMAAAIEAVGSGAAAVGYVNENIARPSTGEMAFTGGRPTPAPGTVPPIAGPYEEERKSNKGIVIGMIAAAALVAAGVGAFIAFGEDKDAVATEDPAEDPAAVAKAPEVEEPEVEEPEIEEPEKVKEIAVGTETVNYHITTSDPDGNPIEASILDPRDNGSYGKTNTAEGVDVEKSSDALPLVLKAQGFDPLQIEIYPERDKNFEYKLVPTKKAPTKKVSSTKKKADTKPAEKKVEPKPQEETKTKPPRRVSPDLKDPFGARGG</sequence>
<keyword evidence="4 7" id="KW-0547">Nucleotide-binding</keyword>
<dbReference type="Proteomes" id="UP000237968">
    <property type="component" value="Unassembled WGS sequence"/>
</dbReference>
<feature type="compositionally biased region" description="Low complexity" evidence="8">
    <location>
        <begin position="9"/>
        <end position="22"/>
    </location>
</feature>
<keyword evidence="5 11" id="KW-0418">Kinase</keyword>
<keyword evidence="9" id="KW-0812">Transmembrane</keyword>
<evidence type="ECO:0000256" key="8">
    <source>
        <dbReference type="SAM" id="MobiDB-lite"/>
    </source>
</evidence>
<dbReference type="PANTHER" id="PTHR43289">
    <property type="entry name" value="MITOGEN-ACTIVATED PROTEIN KINASE KINASE KINASE 20-RELATED"/>
    <property type="match status" value="1"/>
</dbReference>
<dbReference type="FunFam" id="1.10.510.10:FF:000021">
    <property type="entry name" value="Serine/threonine protein kinase"/>
    <property type="match status" value="1"/>
</dbReference>
<gene>
    <name evidence="11" type="primary">pkn1_13</name>
    <name evidence="11" type="ORF">ENSA5_34840</name>
</gene>
<dbReference type="RefSeq" id="WP_181197860.1">
    <property type="nucleotide sequence ID" value="NZ_PVNK01000162.1"/>
</dbReference>
<dbReference type="Gene3D" id="1.10.510.10">
    <property type="entry name" value="Transferase(Phosphotransferase) domain 1"/>
    <property type="match status" value="1"/>
</dbReference>
<dbReference type="PANTHER" id="PTHR43289:SF34">
    <property type="entry name" value="SERINE_THREONINE-PROTEIN KINASE YBDM-RELATED"/>
    <property type="match status" value="1"/>
</dbReference>
<dbReference type="EMBL" id="PVNK01000162">
    <property type="protein sequence ID" value="PRP97101.1"/>
    <property type="molecule type" value="Genomic_DNA"/>
</dbReference>
<feature type="binding site" evidence="7">
    <location>
        <position position="113"/>
    </location>
    <ligand>
        <name>ATP</name>
        <dbReference type="ChEBI" id="CHEBI:30616"/>
    </ligand>
</feature>
<dbReference type="PROSITE" id="PS50011">
    <property type="entry name" value="PROTEIN_KINASE_DOM"/>
    <property type="match status" value="1"/>
</dbReference>
<evidence type="ECO:0000313" key="12">
    <source>
        <dbReference type="Proteomes" id="UP000237968"/>
    </source>
</evidence>
<feature type="transmembrane region" description="Helical" evidence="9">
    <location>
        <begin position="408"/>
        <end position="429"/>
    </location>
</feature>
<feature type="region of interest" description="Disordered" evidence="8">
    <location>
        <begin position="553"/>
        <end position="609"/>
    </location>
</feature>
<keyword evidence="6 7" id="KW-0067">ATP-binding</keyword>
<keyword evidence="9" id="KW-0472">Membrane</keyword>
<name>A0A2S9XWK7_9BACT</name>
<keyword evidence="9" id="KW-1133">Transmembrane helix</keyword>
<dbReference type="EC" id="2.7.11.1" evidence="1"/>
<evidence type="ECO:0000256" key="9">
    <source>
        <dbReference type="SAM" id="Phobius"/>
    </source>
</evidence>
<evidence type="ECO:0000256" key="2">
    <source>
        <dbReference type="ARBA" id="ARBA00022527"/>
    </source>
</evidence>
<keyword evidence="3 11" id="KW-0808">Transferase</keyword>
<feature type="domain" description="Protein kinase" evidence="10">
    <location>
        <begin position="84"/>
        <end position="355"/>
    </location>
</feature>
<evidence type="ECO:0000259" key="10">
    <source>
        <dbReference type="PROSITE" id="PS50011"/>
    </source>
</evidence>
<evidence type="ECO:0000256" key="4">
    <source>
        <dbReference type="ARBA" id="ARBA00022741"/>
    </source>
</evidence>
<proteinExistence type="predicted"/>
<feature type="region of interest" description="Disordered" evidence="8">
    <location>
        <begin position="1"/>
        <end position="36"/>
    </location>
</feature>
<organism evidence="11 12">
    <name type="scientific">Enhygromyxa salina</name>
    <dbReference type="NCBI Taxonomy" id="215803"/>
    <lineage>
        <taxon>Bacteria</taxon>
        <taxon>Pseudomonadati</taxon>
        <taxon>Myxococcota</taxon>
        <taxon>Polyangia</taxon>
        <taxon>Nannocystales</taxon>
        <taxon>Nannocystaceae</taxon>
        <taxon>Enhygromyxa</taxon>
    </lineage>
</organism>
<evidence type="ECO:0000256" key="6">
    <source>
        <dbReference type="ARBA" id="ARBA00022840"/>
    </source>
</evidence>
<dbReference type="PROSITE" id="PS00107">
    <property type="entry name" value="PROTEIN_KINASE_ATP"/>
    <property type="match status" value="1"/>
</dbReference>
<keyword evidence="2" id="KW-0723">Serine/threonine-protein kinase</keyword>
<dbReference type="Gene3D" id="3.30.200.20">
    <property type="entry name" value="Phosphorylase Kinase, domain 1"/>
    <property type="match status" value="1"/>
</dbReference>
<dbReference type="SMART" id="SM00220">
    <property type="entry name" value="S_TKc"/>
    <property type="match status" value="1"/>
</dbReference>
<dbReference type="GO" id="GO:0005524">
    <property type="term" value="F:ATP binding"/>
    <property type="evidence" value="ECO:0007669"/>
    <property type="project" value="UniProtKB-UniRule"/>
</dbReference>
<dbReference type="InterPro" id="IPR017441">
    <property type="entry name" value="Protein_kinase_ATP_BS"/>
</dbReference>
<evidence type="ECO:0000256" key="1">
    <source>
        <dbReference type="ARBA" id="ARBA00012513"/>
    </source>
</evidence>
<evidence type="ECO:0000256" key="7">
    <source>
        <dbReference type="PROSITE-ProRule" id="PRU10141"/>
    </source>
</evidence>
<comment type="caution">
    <text evidence="11">The sequence shown here is derived from an EMBL/GenBank/DDBJ whole genome shotgun (WGS) entry which is preliminary data.</text>
</comment>
<dbReference type="CDD" id="cd14014">
    <property type="entry name" value="STKc_PknB_like"/>
    <property type="match status" value="1"/>
</dbReference>
<feature type="region of interest" description="Disordered" evidence="8">
    <location>
        <begin position="484"/>
        <end position="515"/>
    </location>
</feature>
<feature type="region of interest" description="Disordered" evidence="8">
    <location>
        <begin position="436"/>
        <end position="462"/>
    </location>
</feature>
<dbReference type="InterPro" id="IPR000719">
    <property type="entry name" value="Prot_kinase_dom"/>
</dbReference>
<feature type="compositionally biased region" description="Basic residues" evidence="8">
    <location>
        <begin position="559"/>
        <end position="568"/>
    </location>
</feature>
<dbReference type="SUPFAM" id="SSF56112">
    <property type="entry name" value="Protein kinase-like (PK-like)"/>
    <property type="match status" value="1"/>
</dbReference>
<keyword evidence="12" id="KW-1185">Reference proteome</keyword>
<dbReference type="InterPro" id="IPR011009">
    <property type="entry name" value="Kinase-like_dom_sf"/>
</dbReference>
<accession>A0A2S9XWK7</accession>
<dbReference type="AlphaFoldDB" id="A0A2S9XWK7"/>